<evidence type="ECO:0000256" key="7">
    <source>
        <dbReference type="PIRNR" id="PIRNR001563"/>
    </source>
</evidence>
<dbReference type="GO" id="GO:0005739">
    <property type="term" value="C:mitochondrion"/>
    <property type="evidence" value="ECO:0007669"/>
    <property type="project" value="TreeGrafter"/>
</dbReference>
<comment type="pathway">
    <text evidence="7">Cofactor biosynthesis; tetrahydrofolylpolyglutamate biosynthesis.</text>
</comment>
<dbReference type="AlphaFoldDB" id="A0AAV9QBS4"/>
<evidence type="ECO:0000256" key="1">
    <source>
        <dbReference type="ARBA" id="ARBA00008276"/>
    </source>
</evidence>
<dbReference type="GO" id="GO:0005524">
    <property type="term" value="F:ATP binding"/>
    <property type="evidence" value="ECO:0007669"/>
    <property type="project" value="UniProtKB-KW"/>
</dbReference>
<dbReference type="PANTHER" id="PTHR11136">
    <property type="entry name" value="FOLYLPOLYGLUTAMATE SYNTHASE-RELATED"/>
    <property type="match status" value="1"/>
</dbReference>
<dbReference type="InterPro" id="IPR013221">
    <property type="entry name" value="Mur_ligase_cen"/>
</dbReference>
<keyword evidence="4 7" id="KW-0547">Nucleotide-binding</keyword>
<evidence type="ECO:0000256" key="6">
    <source>
        <dbReference type="ARBA" id="ARBA00022842"/>
    </source>
</evidence>
<name>A0AAV9QBS4_9PEZI</name>
<evidence type="ECO:0000256" key="5">
    <source>
        <dbReference type="ARBA" id="ARBA00022840"/>
    </source>
</evidence>
<dbReference type="Proteomes" id="UP001345827">
    <property type="component" value="Unassembled WGS sequence"/>
</dbReference>
<comment type="catalytic activity">
    <reaction evidence="7">
        <text>7,8-dihydropteroate + L-glutamate + ATP = 7,8-dihydrofolate + ADP + phosphate + H(+)</text>
        <dbReference type="Rhea" id="RHEA:23584"/>
        <dbReference type="ChEBI" id="CHEBI:15378"/>
        <dbReference type="ChEBI" id="CHEBI:17839"/>
        <dbReference type="ChEBI" id="CHEBI:29985"/>
        <dbReference type="ChEBI" id="CHEBI:30616"/>
        <dbReference type="ChEBI" id="CHEBI:43474"/>
        <dbReference type="ChEBI" id="CHEBI:57451"/>
        <dbReference type="ChEBI" id="CHEBI:456216"/>
        <dbReference type="EC" id="6.3.2.12"/>
    </reaction>
</comment>
<evidence type="ECO:0000256" key="4">
    <source>
        <dbReference type="ARBA" id="ARBA00022741"/>
    </source>
</evidence>
<keyword evidence="5 7" id="KW-0067">ATP-binding</keyword>
<dbReference type="InterPro" id="IPR018109">
    <property type="entry name" value="Folylpolyglutamate_synth_CS"/>
</dbReference>
<organism evidence="9 10">
    <name type="scientific">Vermiconidia calcicola</name>
    <dbReference type="NCBI Taxonomy" id="1690605"/>
    <lineage>
        <taxon>Eukaryota</taxon>
        <taxon>Fungi</taxon>
        <taxon>Dikarya</taxon>
        <taxon>Ascomycota</taxon>
        <taxon>Pezizomycotina</taxon>
        <taxon>Dothideomycetes</taxon>
        <taxon>Dothideomycetidae</taxon>
        <taxon>Mycosphaerellales</taxon>
        <taxon>Extremaceae</taxon>
        <taxon>Vermiconidia</taxon>
    </lineage>
</organism>
<dbReference type="SUPFAM" id="SSF53623">
    <property type="entry name" value="MurD-like peptide ligases, catalytic domain"/>
    <property type="match status" value="1"/>
</dbReference>
<evidence type="ECO:0000313" key="9">
    <source>
        <dbReference type="EMBL" id="KAK5538925.1"/>
    </source>
</evidence>
<evidence type="ECO:0000313" key="10">
    <source>
        <dbReference type="Proteomes" id="UP001345827"/>
    </source>
</evidence>
<dbReference type="SUPFAM" id="SSF53244">
    <property type="entry name" value="MurD-like peptide ligases, peptide-binding domain"/>
    <property type="match status" value="1"/>
</dbReference>
<dbReference type="PIRSF" id="PIRSF001563">
    <property type="entry name" value="Folylpolyglu_synth"/>
    <property type="match status" value="1"/>
</dbReference>
<comment type="similarity">
    <text evidence="1 7">Belongs to the folylpolyglutamate synthase family.</text>
</comment>
<dbReference type="PANTHER" id="PTHR11136:SF0">
    <property type="entry name" value="DIHYDROFOLATE SYNTHETASE-RELATED"/>
    <property type="match status" value="1"/>
</dbReference>
<evidence type="ECO:0000259" key="8">
    <source>
        <dbReference type="Pfam" id="PF08245"/>
    </source>
</evidence>
<keyword evidence="10" id="KW-1185">Reference proteome</keyword>
<dbReference type="GO" id="GO:0006730">
    <property type="term" value="P:one-carbon metabolic process"/>
    <property type="evidence" value="ECO:0007669"/>
    <property type="project" value="UniProtKB-KW"/>
</dbReference>
<dbReference type="GO" id="GO:0046872">
    <property type="term" value="F:metal ion binding"/>
    <property type="evidence" value="ECO:0007669"/>
    <property type="project" value="UniProtKB-KW"/>
</dbReference>
<dbReference type="InterPro" id="IPR001645">
    <property type="entry name" value="Folylpolyglutamate_synth"/>
</dbReference>
<dbReference type="Pfam" id="PF08245">
    <property type="entry name" value="Mur_ligase_M"/>
    <property type="match status" value="1"/>
</dbReference>
<dbReference type="PROSITE" id="PS01012">
    <property type="entry name" value="FOLYLPOLYGLU_SYNT_2"/>
    <property type="match status" value="1"/>
</dbReference>
<dbReference type="InterPro" id="IPR036615">
    <property type="entry name" value="Mur_ligase_C_dom_sf"/>
</dbReference>
<dbReference type="GO" id="GO:0008841">
    <property type="term" value="F:dihydrofolate synthase activity"/>
    <property type="evidence" value="ECO:0007669"/>
    <property type="project" value="UniProtKB-EC"/>
</dbReference>
<dbReference type="GO" id="GO:0005829">
    <property type="term" value="C:cytosol"/>
    <property type="evidence" value="ECO:0007669"/>
    <property type="project" value="TreeGrafter"/>
</dbReference>
<comment type="caution">
    <text evidence="9">The sequence shown here is derived from an EMBL/GenBank/DDBJ whole genome shotgun (WGS) entry which is preliminary data.</text>
</comment>
<sequence length="457" mass="49210">MINLGLQRISALLNPLFTTYPNTLPWKAIHIAGTNGKGSIASLISTFLSDSGYSVGRFTSPHLIDRWDCITLNQRVVERERFLAAEAKVRQRSESDNVGASEFELLTATAFELFTDEKVDVAVVECGLGGRLDATNVLRQGDVLVSVLAKVGLDHTEFLGDTIEKVAREKTGIFKAGVPVVVDGSNAPEVLDVLRERMAALGSSEGGPFVLDEQQSSVLLSKSVARLGLAKHQEQNLRTAWTAYCLAEQRMADLKSQDGAEPGINSMHNVDRTEKKISELIRLAQTSLRGRLEWLTIPAHFLPSGLDDRQTQAKFLLDGAHNPQSAHALASYVDTNVRGTSGQVTWVLAVKNGKEVRKILSILLRPEDNVVTCSFGPVDGMPWVKSMDAVALAEIVTESSPAAGIVEAAESGSVKAAITKAVKIAGQGPICIAGSLYLVGDVLRMMRDAEEAAKEGP</sequence>
<keyword evidence="3" id="KW-0479">Metal-binding</keyword>
<gene>
    <name evidence="9" type="primary">FOL3</name>
    <name evidence="9" type="ORF">LTR25_004469</name>
</gene>
<feature type="domain" description="Mur ligase central" evidence="8">
    <location>
        <begin position="31"/>
        <end position="176"/>
    </location>
</feature>
<proteinExistence type="inferred from homology"/>
<reference evidence="9 10" key="1">
    <citation type="submission" date="2023-06" db="EMBL/GenBank/DDBJ databases">
        <title>Black Yeasts Isolated from many extreme environments.</title>
        <authorList>
            <person name="Coleine C."/>
            <person name="Stajich J.E."/>
            <person name="Selbmann L."/>
        </authorList>
    </citation>
    <scope>NUCLEOTIDE SEQUENCE [LARGE SCALE GENOMIC DNA]</scope>
    <source>
        <strain evidence="9 10">CCFEE 5887</strain>
    </source>
</reference>
<keyword evidence="2 7" id="KW-0436">Ligase</keyword>
<dbReference type="Gene3D" id="3.40.1190.10">
    <property type="entry name" value="Mur-like, catalytic domain"/>
    <property type="match status" value="1"/>
</dbReference>
<keyword evidence="6" id="KW-0460">Magnesium</keyword>
<evidence type="ECO:0000256" key="3">
    <source>
        <dbReference type="ARBA" id="ARBA00022723"/>
    </source>
</evidence>
<dbReference type="Gene3D" id="3.90.190.20">
    <property type="entry name" value="Mur ligase, C-terminal domain"/>
    <property type="match status" value="1"/>
</dbReference>
<dbReference type="NCBIfam" id="TIGR01499">
    <property type="entry name" value="folC"/>
    <property type="match status" value="1"/>
</dbReference>
<dbReference type="InterPro" id="IPR036565">
    <property type="entry name" value="Mur-like_cat_sf"/>
</dbReference>
<keyword evidence="7" id="KW-0554">One-carbon metabolism</keyword>
<protein>
    <recommendedName>
        <fullName evidence="7">Dihydrofolate synthetase</fullName>
        <ecNumber evidence="7">6.3.2.12</ecNumber>
    </recommendedName>
</protein>
<evidence type="ECO:0000256" key="2">
    <source>
        <dbReference type="ARBA" id="ARBA00022598"/>
    </source>
</evidence>
<dbReference type="EMBL" id="JAXLQG010000006">
    <property type="protein sequence ID" value="KAK5538925.1"/>
    <property type="molecule type" value="Genomic_DNA"/>
</dbReference>
<dbReference type="GO" id="GO:0004326">
    <property type="term" value="F:tetrahydrofolylpolyglutamate synthase activity"/>
    <property type="evidence" value="ECO:0007669"/>
    <property type="project" value="InterPro"/>
</dbReference>
<dbReference type="EC" id="6.3.2.12" evidence="7"/>
<accession>A0AAV9QBS4</accession>